<dbReference type="GO" id="GO:0043682">
    <property type="term" value="F:P-type divalent copper transporter activity"/>
    <property type="evidence" value="ECO:0007669"/>
    <property type="project" value="TreeGrafter"/>
</dbReference>
<dbReference type="SUPFAM" id="SSF55008">
    <property type="entry name" value="HMA, heavy metal-associated domain"/>
    <property type="match status" value="1"/>
</dbReference>
<evidence type="ECO:0000256" key="1">
    <source>
        <dbReference type="ARBA" id="ARBA00004651"/>
    </source>
</evidence>
<feature type="transmembrane region" description="Helical" evidence="11">
    <location>
        <begin position="117"/>
        <end position="138"/>
    </location>
</feature>
<dbReference type="InterPro" id="IPR059000">
    <property type="entry name" value="ATPase_P-type_domA"/>
</dbReference>
<dbReference type="InterPro" id="IPR023299">
    <property type="entry name" value="ATPase_P-typ_cyto_dom_N"/>
</dbReference>
<dbReference type="GO" id="GO:0005507">
    <property type="term" value="F:copper ion binding"/>
    <property type="evidence" value="ECO:0007669"/>
    <property type="project" value="TreeGrafter"/>
</dbReference>
<evidence type="ECO:0000256" key="8">
    <source>
        <dbReference type="ARBA" id="ARBA00022967"/>
    </source>
</evidence>
<keyword evidence="6 11" id="KW-0547">Nucleotide-binding</keyword>
<sequence length="765" mass="81766">MPMQKLHVRVGGMHCSFCTETIRKGLGRMDGVGEVSVSLAHEEALIHYDPQRRSPAELLDALRDLGFTTADPRKARTFEEEAAELHHEKDRLILAGALAWAAFLGMALMWLDKPHPWTEWTMMGLALLTVFGPGRYILRMAAGSLRRGILNQHVLMEFAAFAGLAGGFLGLYYPAFPSPDFFGVAVFVTAYHVLSGYTSLLVRTRASQAVRKLLSLQPATARVVREGREEEIPVEELSPGELVRLRPGEHVPVDGVVAEGHSTVDESLVTGEPIPKEKGPGEEVIGGSLNHHGTLLVRVSRVGEESFLRRVARSIEEARALKPGILLLVERVLLYFVPGVLAFSAGAFIFWTAGAWLLWGAPDAARAGFAALAVLVMGYPCALGMATPLALINAGGQAARRGILLRSGEAIQAYKDVSAFVFDKTGTLTEGKPSVAQIVPLGGRSPQEILRMAASLESASEHPLAGAIVARAEEEGLKLLPSEGFQAVPGRGVRGIVAGKRVRVGTLRFLADEGVDVGEARRIGEEFEEKGFTVSGFAEGDEVAGLIGLSDRIKEDAKETVERLRGMGLETIMITGDNRRTAERAARELGIGEVLAQVLPQEKSERVRQLQAQGKRVAFVGDGINDAPALMQADVGLAIGAGTDIAVESADIVLVGERMWTVYESFLIARRSYRKTLQNIGLAFAFNGVGVPLAAAGLVEPVWAMIAMAASVGAVLLNSFGGRIAPRGREEAGERGGGTAIAPAAERTLVPGGGRTLAFTVKSMH</sequence>
<dbReference type="Gene3D" id="3.30.70.100">
    <property type="match status" value="1"/>
</dbReference>
<dbReference type="SFLD" id="SFLDF00027">
    <property type="entry name" value="p-type_atpase"/>
    <property type="match status" value="1"/>
</dbReference>
<dbReference type="InterPro" id="IPR036163">
    <property type="entry name" value="HMA_dom_sf"/>
</dbReference>
<dbReference type="InterPro" id="IPR027256">
    <property type="entry name" value="P-typ_ATPase_IB"/>
</dbReference>
<dbReference type="PRINTS" id="PR00119">
    <property type="entry name" value="CATATPASE"/>
</dbReference>
<proteinExistence type="inferred from homology"/>
<dbReference type="InterPro" id="IPR018303">
    <property type="entry name" value="ATPase_P-typ_P_site"/>
</dbReference>
<dbReference type="GO" id="GO:0016887">
    <property type="term" value="F:ATP hydrolysis activity"/>
    <property type="evidence" value="ECO:0007669"/>
    <property type="project" value="InterPro"/>
</dbReference>
<dbReference type="NCBIfam" id="TIGR01494">
    <property type="entry name" value="ATPase_P-type"/>
    <property type="match status" value="1"/>
</dbReference>
<feature type="transmembrane region" description="Helical" evidence="11">
    <location>
        <begin position="158"/>
        <end position="175"/>
    </location>
</feature>
<dbReference type="InterPro" id="IPR044492">
    <property type="entry name" value="P_typ_ATPase_HD_dom"/>
</dbReference>
<evidence type="ECO:0000256" key="7">
    <source>
        <dbReference type="ARBA" id="ARBA00022840"/>
    </source>
</evidence>
<dbReference type="AlphaFoldDB" id="A0A932HUX9"/>
<feature type="transmembrane region" description="Helical" evidence="11">
    <location>
        <begin position="702"/>
        <end position="720"/>
    </location>
</feature>
<dbReference type="PRINTS" id="PR00943">
    <property type="entry name" value="CUATPASE"/>
</dbReference>
<feature type="transmembrane region" description="Helical" evidence="11">
    <location>
        <begin position="92"/>
        <end position="111"/>
    </location>
</feature>
<dbReference type="Pfam" id="PF00403">
    <property type="entry name" value="HMA"/>
    <property type="match status" value="1"/>
</dbReference>
<dbReference type="InterPro" id="IPR001757">
    <property type="entry name" value="P_typ_ATPase"/>
</dbReference>
<feature type="domain" description="HMA" evidence="12">
    <location>
        <begin position="4"/>
        <end position="70"/>
    </location>
</feature>
<accession>A0A932HUX9</accession>
<keyword evidence="7 11" id="KW-0067">ATP-binding</keyword>
<dbReference type="EMBL" id="JACPUR010000001">
    <property type="protein sequence ID" value="MBI3126134.1"/>
    <property type="molecule type" value="Genomic_DNA"/>
</dbReference>
<evidence type="ECO:0000256" key="9">
    <source>
        <dbReference type="ARBA" id="ARBA00022989"/>
    </source>
</evidence>
<dbReference type="Gene3D" id="3.40.50.1000">
    <property type="entry name" value="HAD superfamily/HAD-like"/>
    <property type="match status" value="1"/>
</dbReference>
<dbReference type="GO" id="GO:0005886">
    <property type="term" value="C:plasma membrane"/>
    <property type="evidence" value="ECO:0007669"/>
    <property type="project" value="UniProtKB-SubCell"/>
</dbReference>
<dbReference type="NCBIfam" id="TIGR01525">
    <property type="entry name" value="ATPase-IB_hvy"/>
    <property type="match status" value="1"/>
</dbReference>
<evidence type="ECO:0000256" key="5">
    <source>
        <dbReference type="ARBA" id="ARBA00022723"/>
    </source>
</evidence>
<dbReference type="InterPro" id="IPR006121">
    <property type="entry name" value="HMA_dom"/>
</dbReference>
<evidence type="ECO:0000256" key="6">
    <source>
        <dbReference type="ARBA" id="ARBA00022741"/>
    </source>
</evidence>
<comment type="subcellular location">
    <subcellularLocation>
        <location evidence="1">Cell membrane</location>
        <topology evidence="1">Multi-pass membrane protein</topology>
    </subcellularLocation>
</comment>
<dbReference type="InterPro" id="IPR036412">
    <property type="entry name" value="HAD-like_sf"/>
</dbReference>
<dbReference type="SFLD" id="SFLDS00003">
    <property type="entry name" value="Haloacid_Dehalogenase"/>
    <property type="match status" value="1"/>
</dbReference>
<evidence type="ECO:0000259" key="12">
    <source>
        <dbReference type="PROSITE" id="PS50846"/>
    </source>
</evidence>
<feature type="transmembrane region" description="Helical" evidence="11">
    <location>
        <begin position="677"/>
        <end position="696"/>
    </location>
</feature>
<comment type="caution">
    <text evidence="13">The sequence shown here is derived from an EMBL/GenBank/DDBJ whole genome shotgun (WGS) entry which is preliminary data.</text>
</comment>
<feature type="transmembrane region" description="Helical" evidence="11">
    <location>
        <begin position="181"/>
        <end position="202"/>
    </location>
</feature>
<dbReference type="GO" id="GO:0060003">
    <property type="term" value="P:copper ion export"/>
    <property type="evidence" value="ECO:0007669"/>
    <property type="project" value="UniProtKB-ARBA"/>
</dbReference>
<gene>
    <name evidence="13" type="ORF">HYZ11_00845</name>
</gene>
<keyword evidence="9 11" id="KW-1133">Transmembrane helix</keyword>
<evidence type="ECO:0000256" key="2">
    <source>
        <dbReference type="ARBA" id="ARBA00006024"/>
    </source>
</evidence>
<dbReference type="PANTHER" id="PTHR43520:SF8">
    <property type="entry name" value="P-TYPE CU(+) TRANSPORTER"/>
    <property type="match status" value="1"/>
</dbReference>
<reference evidence="13" key="1">
    <citation type="submission" date="2020-07" db="EMBL/GenBank/DDBJ databases">
        <title>Huge and variable diversity of episymbiotic CPR bacteria and DPANN archaea in groundwater ecosystems.</title>
        <authorList>
            <person name="He C.Y."/>
            <person name="Keren R."/>
            <person name="Whittaker M."/>
            <person name="Farag I.F."/>
            <person name="Doudna J."/>
            <person name="Cate J.H.D."/>
            <person name="Banfield J.F."/>
        </authorList>
    </citation>
    <scope>NUCLEOTIDE SEQUENCE</scope>
    <source>
        <strain evidence="13">NC_groundwater_763_Ag_S-0.2um_68_21</strain>
    </source>
</reference>
<evidence type="ECO:0000256" key="4">
    <source>
        <dbReference type="ARBA" id="ARBA00022692"/>
    </source>
</evidence>
<dbReference type="Gene3D" id="3.40.1110.10">
    <property type="entry name" value="Calcium-transporting ATPase, cytoplasmic domain N"/>
    <property type="match status" value="1"/>
</dbReference>
<evidence type="ECO:0000313" key="13">
    <source>
        <dbReference type="EMBL" id="MBI3126134.1"/>
    </source>
</evidence>
<keyword evidence="8" id="KW-1278">Translocase</keyword>
<dbReference type="PROSITE" id="PS00154">
    <property type="entry name" value="ATPASE_E1_E2"/>
    <property type="match status" value="1"/>
</dbReference>
<dbReference type="Pfam" id="PF00702">
    <property type="entry name" value="Hydrolase"/>
    <property type="match status" value="1"/>
</dbReference>
<dbReference type="GO" id="GO:0055070">
    <property type="term" value="P:copper ion homeostasis"/>
    <property type="evidence" value="ECO:0007669"/>
    <property type="project" value="TreeGrafter"/>
</dbReference>
<comment type="similarity">
    <text evidence="2 11">Belongs to the cation transport ATPase (P-type) (TC 3.A.3) family. Type IB subfamily.</text>
</comment>
<protein>
    <submittedName>
        <fullName evidence="13">Cation-translocating P-type ATPase</fullName>
    </submittedName>
</protein>
<evidence type="ECO:0000256" key="3">
    <source>
        <dbReference type="ARBA" id="ARBA00022475"/>
    </source>
</evidence>
<dbReference type="SUPFAM" id="SSF81653">
    <property type="entry name" value="Calcium ATPase, transduction domain A"/>
    <property type="match status" value="1"/>
</dbReference>
<evidence type="ECO:0000313" key="14">
    <source>
        <dbReference type="Proteomes" id="UP000782312"/>
    </source>
</evidence>
<dbReference type="FunFam" id="3.30.70.100:FF:000001">
    <property type="entry name" value="ATPase copper transporting beta"/>
    <property type="match status" value="1"/>
</dbReference>
<dbReference type="PANTHER" id="PTHR43520">
    <property type="entry name" value="ATP7, ISOFORM B"/>
    <property type="match status" value="1"/>
</dbReference>
<keyword evidence="4 11" id="KW-0812">Transmembrane</keyword>
<keyword evidence="5 11" id="KW-0479">Metal-binding</keyword>
<dbReference type="NCBIfam" id="TIGR01511">
    <property type="entry name" value="ATPase-IB1_Cu"/>
    <property type="match status" value="1"/>
</dbReference>
<dbReference type="SFLD" id="SFLDG00002">
    <property type="entry name" value="C1.7:_P-type_atpase_like"/>
    <property type="match status" value="1"/>
</dbReference>
<dbReference type="FunFam" id="2.70.150.10:FF:000020">
    <property type="entry name" value="Copper-exporting P-type ATPase A"/>
    <property type="match status" value="1"/>
</dbReference>
<keyword evidence="3 11" id="KW-1003">Cell membrane</keyword>
<dbReference type="SUPFAM" id="SSF56784">
    <property type="entry name" value="HAD-like"/>
    <property type="match status" value="1"/>
</dbReference>
<dbReference type="Proteomes" id="UP000782312">
    <property type="component" value="Unassembled WGS sequence"/>
</dbReference>
<dbReference type="InterPro" id="IPR023214">
    <property type="entry name" value="HAD_sf"/>
</dbReference>
<dbReference type="PROSITE" id="PS50846">
    <property type="entry name" value="HMA_2"/>
    <property type="match status" value="1"/>
</dbReference>
<evidence type="ECO:0000256" key="11">
    <source>
        <dbReference type="RuleBase" id="RU362081"/>
    </source>
</evidence>
<feature type="transmembrane region" description="Helical" evidence="11">
    <location>
        <begin position="332"/>
        <end position="357"/>
    </location>
</feature>
<dbReference type="InterPro" id="IPR008250">
    <property type="entry name" value="ATPase_P-typ_transduc_dom_A_sf"/>
</dbReference>
<dbReference type="Gene3D" id="2.70.150.10">
    <property type="entry name" value="Calcium-transporting ATPase, cytoplasmic transduction domain A"/>
    <property type="match status" value="1"/>
</dbReference>
<feature type="transmembrane region" description="Helical" evidence="11">
    <location>
        <begin position="369"/>
        <end position="392"/>
    </location>
</feature>
<name>A0A932HUX9_UNCTE</name>
<dbReference type="Pfam" id="PF00122">
    <property type="entry name" value="E1-E2_ATPase"/>
    <property type="match status" value="1"/>
</dbReference>
<keyword evidence="10 11" id="KW-0472">Membrane</keyword>
<dbReference type="CDD" id="cd00371">
    <property type="entry name" value="HMA"/>
    <property type="match status" value="1"/>
</dbReference>
<organism evidence="13 14">
    <name type="scientific">Tectimicrobiota bacterium</name>
    <dbReference type="NCBI Taxonomy" id="2528274"/>
    <lineage>
        <taxon>Bacteria</taxon>
        <taxon>Pseudomonadati</taxon>
        <taxon>Nitrospinota/Tectimicrobiota group</taxon>
        <taxon>Candidatus Tectimicrobiota</taxon>
    </lineage>
</organism>
<dbReference type="GO" id="GO:0005524">
    <property type="term" value="F:ATP binding"/>
    <property type="evidence" value="ECO:0007669"/>
    <property type="project" value="UniProtKB-UniRule"/>
</dbReference>
<evidence type="ECO:0000256" key="10">
    <source>
        <dbReference type="ARBA" id="ARBA00023136"/>
    </source>
</evidence>